<proteinExistence type="predicted"/>
<sequence length="87" mass="10374">VESEINNSDYEEDDDSIEMRQVTHWEALNAIELLEQYLLQQDFGETARLEHDEALLKLQKSIRKFRNTSFKQLELEAFFRSAESYET</sequence>
<accession>A0ABN7X7W7</accession>
<name>A0ABN7X7W7_GIGMA</name>
<keyword evidence="2" id="KW-1185">Reference proteome</keyword>
<dbReference type="EMBL" id="CAJVQB010100186">
    <property type="protein sequence ID" value="CAG8850244.1"/>
    <property type="molecule type" value="Genomic_DNA"/>
</dbReference>
<dbReference type="Proteomes" id="UP000789901">
    <property type="component" value="Unassembled WGS sequence"/>
</dbReference>
<protein>
    <submittedName>
        <fullName evidence="1">4216_t:CDS:1</fullName>
    </submittedName>
</protein>
<evidence type="ECO:0000313" key="2">
    <source>
        <dbReference type="Proteomes" id="UP000789901"/>
    </source>
</evidence>
<evidence type="ECO:0000313" key="1">
    <source>
        <dbReference type="EMBL" id="CAG8850244.1"/>
    </source>
</evidence>
<reference evidence="1 2" key="1">
    <citation type="submission" date="2021-06" db="EMBL/GenBank/DDBJ databases">
        <authorList>
            <person name="Kallberg Y."/>
            <person name="Tangrot J."/>
            <person name="Rosling A."/>
        </authorList>
    </citation>
    <scope>NUCLEOTIDE SEQUENCE [LARGE SCALE GENOMIC DNA]</scope>
    <source>
        <strain evidence="1 2">120-4 pot B 10/14</strain>
    </source>
</reference>
<gene>
    <name evidence="1" type="ORF">GMARGA_LOCUS40120</name>
</gene>
<comment type="caution">
    <text evidence="1">The sequence shown here is derived from an EMBL/GenBank/DDBJ whole genome shotgun (WGS) entry which is preliminary data.</text>
</comment>
<organism evidence="1 2">
    <name type="scientific">Gigaspora margarita</name>
    <dbReference type="NCBI Taxonomy" id="4874"/>
    <lineage>
        <taxon>Eukaryota</taxon>
        <taxon>Fungi</taxon>
        <taxon>Fungi incertae sedis</taxon>
        <taxon>Mucoromycota</taxon>
        <taxon>Glomeromycotina</taxon>
        <taxon>Glomeromycetes</taxon>
        <taxon>Diversisporales</taxon>
        <taxon>Gigasporaceae</taxon>
        <taxon>Gigaspora</taxon>
    </lineage>
</organism>
<feature type="non-terminal residue" evidence="1">
    <location>
        <position position="1"/>
    </location>
</feature>